<keyword evidence="3" id="KW-1185">Reference proteome</keyword>
<dbReference type="NCBIfam" id="TIGR00654">
    <property type="entry name" value="PhzF_family"/>
    <property type="match status" value="1"/>
</dbReference>
<dbReference type="GeneID" id="38130645"/>
<protein>
    <recommendedName>
        <fullName evidence="4">Phenazine biosynthesis protein</fullName>
    </recommendedName>
</protein>
<dbReference type="Pfam" id="PF02567">
    <property type="entry name" value="PhzC-PhzF"/>
    <property type="match status" value="1"/>
</dbReference>
<dbReference type="PIRSF" id="PIRSF016184">
    <property type="entry name" value="PhzC_PhzF"/>
    <property type="match status" value="1"/>
</dbReference>
<dbReference type="Proteomes" id="UP000215305">
    <property type="component" value="Unassembled WGS sequence"/>
</dbReference>
<evidence type="ECO:0008006" key="4">
    <source>
        <dbReference type="Google" id="ProtNLM"/>
    </source>
</evidence>
<dbReference type="GO" id="GO:0016853">
    <property type="term" value="F:isomerase activity"/>
    <property type="evidence" value="ECO:0007669"/>
    <property type="project" value="TreeGrafter"/>
</dbReference>
<dbReference type="PANTHER" id="PTHR13774:SF32">
    <property type="entry name" value="ANTISENSE-ENHANCING SEQUENCE 1"/>
    <property type="match status" value="1"/>
</dbReference>
<dbReference type="InterPro" id="IPR003719">
    <property type="entry name" value="Phenazine_PhzF-like"/>
</dbReference>
<organism evidence="2 3">
    <name type="scientific">Aspergillus thermomutatus</name>
    <name type="common">Neosartorya pseudofischeri</name>
    <dbReference type="NCBI Taxonomy" id="41047"/>
    <lineage>
        <taxon>Eukaryota</taxon>
        <taxon>Fungi</taxon>
        <taxon>Dikarya</taxon>
        <taxon>Ascomycota</taxon>
        <taxon>Pezizomycotina</taxon>
        <taxon>Eurotiomycetes</taxon>
        <taxon>Eurotiomycetidae</taxon>
        <taxon>Eurotiales</taxon>
        <taxon>Aspergillaceae</taxon>
        <taxon>Aspergillus</taxon>
        <taxon>Aspergillus subgen. Fumigati</taxon>
    </lineage>
</organism>
<dbReference type="RefSeq" id="XP_026617876.1">
    <property type="nucleotide sequence ID" value="XM_026762290.1"/>
</dbReference>
<dbReference type="STRING" id="41047.A0A397HU76"/>
<gene>
    <name evidence="2" type="ORF">CDV56_108671</name>
</gene>
<name>A0A397HU76_ASPTH</name>
<dbReference type="EMBL" id="NKHU02000017">
    <property type="protein sequence ID" value="RHZ65518.1"/>
    <property type="molecule type" value="Genomic_DNA"/>
</dbReference>
<dbReference type="VEuPathDB" id="FungiDB:CDV56_108671"/>
<evidence type="ECO:0000256" key="1">
    <source>
        <dbReference type="PIRSR" id="PIRSR016184-1"/>
    </source>
</evidence>
<evidence type="ECO:0000313" key="3">
    <source>
        <dbReference type="Proteomes" id="UP000215305"/>
    </source>
</evidence>
<dbReference type="GO" id="GO:0005737">
    <property type="term" value="C:cytoplasm"/>
    <property type="evidence" value="ECO:0007669"/>
    <property type="project" value="TreeGrafter"/>
</dbReference>
<reference evidence="2" key="1">
    <citation type="submission" date="2018-08" db="EMBL/GenBank/DDBJ databases">
        <title>Draft genome sequence of azole-resistant Aspergillus thermomutatus (Neosartorya pseudofischeri) strain HMR AF 39, isolated from a human nasal aspirate.</title>
        <authorList>
            <person name="Parent-Michaud M."/>
            <person name="Dufresne P.J."/>
            <person name="Fournier E."/>
            <person name="Martineau C."/>
            <person name="Moreira S."/>
            <person name="Perkins V."/>
            <person name="De Repentigny L."/>
            <person name="Dufresne S.F."/>
        </authorList>
    </citation>
    <scope>NUCLEOTIDE SEQUENCE [LARGE SCALE GENOMIC DNA]</scope>
    <source>
        <strain evidence="2">HMR AF 39</strain>
    </source>
</reference>
<comment type="caution">
    <text evidence="2">The sequence shown here is derived from an EMBL/GenBank/DDBJ whole genome shotgun (WGS) entry which is preliminary data.</text>
</comment>
<accession>A0A397HU76</accession>
<proteinExistence type="predicted"/>
<evidence type="ECO:0000313" key="2">
    <source>
        <dbReference type="EMBL" id="RHZ65518.1"/>
    </source>
</evidence>
<sequence length="294" mass="32057">MPKELHFVTLDVFTSDIFAGNPLPDDDQQAICQRQKQAIAREFNYSETIFIHPVASEASSKRKIDIFMTTKELPFAGHPTIGAAFWLLCLSPHETERNATKMLTTKAGDIAISRSLDSAVVSVTIPHNVHLHKERFPVAEVLRLHPSLRPFLEADGLGSNGYSVLSVVKGMTVIPVELPSVAASAAIRLINLYFFVRNVPDGGRAVIRTRMLLGTFEDAATGSSAVGLGLYLSLYDQGRGTGTRHEYDIVQGVEMGRKSNIGVQVVLTDDSKRVETVKLSGGAVKVSEGQIRLN</sequence>
<dbReference type="SUPFAM" id="SSF54506">
    <property type="entry name" value="Diaminopimelate epimerase-like"/>
    <property type="match status" value="1"/>
</dbReference>
<dbReference type="Gene3D" id="3.10.310.10">
    <property type="entry name" value="Diaminopimelate Epimerase, Chain A, domain 1"/>
    <property type="match status" value="2"/>
</dbReference>
<feature type="active site" evidence="1">
    <location>
        <position position="47"/>
    </location>
</feature>
<dbReference type="AlphaFoldDB" id="A0A397HU76"/>
<dbReference type="PANTHER" id="PTHR13774">
    <property type="entry name" value="PHENAZINE BIOSYNTHESIS PROTEIN"/>
    <property type="match status" value="1"/>
</dbReference>
<dbReference type="OrthoDB" id="75169at2759"/>